<evidence type="ECO:0000313" key="19">
    <source>
        <dbReference type="Proteomes" id="UP001148184"/>
    </source>
</evidence>
<keyword evidence="5" id="KW-0410">Iron transport</keyword>
<dbReference type="PROSITE" id="PS52016">
    <property type="entry name" value="TONB_DEPENDENT_REC_3"/>
    <property type="match status" value="1"/>
</dbReference>
<comment type="similarity">
    <text evidence="2 14 15">Belongs to the TonB-dependent receptor family.</text>
</comment>
<keyword evidence="9" id="KW-0406">Ion transport</keyword>
<evidence type="ECO:0000256" key="7">
    <source>
        <dbReference type="ARBA" id="ARBA00022729"/>
    </source>
</evidence>
<dbReference type="CDD" id="cd01347">
    <property type="entry name" value="ligand_gated_channel"/>
    <property type="match status" value="1"/>
</dbReference>
<dbReference type="Pfam" id="PF07715">
    <property type="entry name" value="Plug"/>
    <property type="match status" value="1"/>
</dbReference>
<keyword evidence="12 18" id="KW-0675">Receptor</keyword>
<sequence>MPQPRNRARFKPLFLAVQLACALPLGIAVQAHAKQQAVQYNIAPGALGDVLSQFAAQAGIDLAVEGRLVSGLHSNGLRGSYGVEEGLRHLLNGSGYSYAQTAAGFVLVPQAEQGAALQLDATSIQGVLASQNPNGPVDGYLATRASSATKTDTALLETTQSISVVTRDRLTAQGAQTVSDGLGYTAGVHAGVAGNNPTDNTIMVRGFQQINANAYTDGLRNNQIGYYAPEPWGMERIEVLKGPASVLYGQGSPGGTVNFVSKRPTFAAHREVGFSTGSDNRLQTYTDVGDVLDQQNTLAYRLVALGRDADNSIDGIKDDRVYVAPSLTWAPDEDTSLTILASYQRNKNLFTSNMPYSLFDGSNPNGRVPRHRSLNEPGFDAEKSEQTSLGYEFSHALNDTWTLRQNARYTHFTGYEHQLYRNSAVIAGTTLNRYYQLRDYGNDNFAVDNQLLGKFDTGPLNHTLLGGVDYQHSRRSNDVQTGDAPAINIYAPDRSVVVDTSRYTSQLGTSEKSRQLGVYLQDQIKLGKWVASLGGRYDWASQDTDSRTYNVASGRTTGGLTTLDAEDFTGRLGLGYLFDSGVFPYISYSESFIPTSGTDRSGSPFEPETARQYEVGVKYQPSGYDSYLTVAAFDLRRKNVLTTDVSAPSYSVQEGEVTSRGIEVEAVLKPVSSLNLIASWSLNDVEVSQDNPNAAGMSNKGKTPARTPKHLASLWSDYTVQGGLFAGLGFGAGVRYTDSTFGDAQNTFKVPDYTVMDAMLSYDFGKADASLDGLKAQLNVKNLTDKYYVAGCFASVGCLLGAERTVTADLTYKW</sequence>
<dbReference type="InterPro" id="IPR000531">
    <property type="entry name" value="Beta-barrel_TonB"/>
</dbReference>
<evidence type="ECO:0000256" key="12">
    <source>
        <dbReference type="ARBA" id="ARBA00023170"/>
    </source>
</evidence>
<name>A0ABT5PAJ9_9PSED</name>
<dbReference type="PANTHER" id="PTHR32552:SF68">
    <property type="entry name" value="FERRICHROME OUTER MEMBRANE TRANSPORTER_PHAGE RECEPTOR"/>
    <property type="match status" value="1"/>
</dbReference>
<evidence type="ECO:0000256" key="1">
    <source>
        <dbReference type="ARBA" id="ARBA00004571"/>
    </source>
</evidence>
<organism evidence="18 19">
    <name type="scientific">Pseudomonas rubra</name>
    <dbReference type="NCBI Taxonomy" id="2942627"/>
    <lineage>
        <taxon>Bacteria</taxon>
        <taxon>Pseudomonadati</taxon>
        <taxon>Pseudomonadota</taxon>
        <taxon>Gammaproteobacteria</taxon>
        <taxon>Pseudomonadales</taxon>
        <taxon>Pseudomonadaceae</taxon>
        <taxon>Pseudomonas</taxon>
    </lineage>
</organism>
<keyword evidence="19" id="KW-1185">Reference proteome</keyword>
<evidence type="ECO:0000259" key="17">
    <source>
        <dbReference type="SMART" id="SM00965"/>
    </source>
</evidence>
<dbReference type="InterPro" id="IPR012910">
    <property type="entry name" value="Plug_dom"/>
</dbReference>
<evidence type="ECO:0000256" key="14">
    <source>
        <dbReference type="PROSITE-ProRule" id="PRU01360"/>
    </source>
</evidence>
<evidence type="ECO:0000256" key="4">
    <source>
        <dbReference type="ARBA" id="ARBA00022452"/>
    </source>
</evidence>
<keyword evidence="4 14" id="KW-1134">Transmembrane beta strand</keyword>
<keyword evidence="11 14" id="KW-0472">Membrane</keyword>
<evidence type="ECO:0000256" key="6">
    <source>
        <dbReference type="ARBA" id="ARBA00022692"/>
    </source>
</evidence>
<dbReference type="Gene3D" id="2.40.170.20">
    <property type="entry name" value="TonB-dependent receptor, beta-barrel domain"/>
    <property type="match status" value="1"/>
</dbReference>
<evidence type="ECO:0000256" key="5">
    <source>
        <dbReference type="ARBA" id="ARBA00022496"/>
    </source>
</evidence>
<evidence type="ECO:0000256" key="10">
    <source>
        <dbReference type="ARBA" id="ARBA00023077"/>
    </source>
</evidence>
<dbReference type="RefSeq" id="WP_273893909.1">
    <property type="nucleotide sequence ID" value="NZ_JAMDGP010000001.1"/>
</dbReference>
<dbReference type="Proteomes" id="UP001148184">
    <property type="component" value="Unassembled WGS sequence"/>
</dbReference>
<dbReference type="Pfam" id="PF00593">
    <property type="entry name" value="TonB_dep_Rec_b-barrel"/>
    <property type="match status" value="1"/>
</dbReference>
<dbReference type="Gene3D" id="2.170.130.10">
    <property type="entry name" value="TonB-dependent receptor, plug domain"/>
    <property type="match status" value="1"/>
</dbReference>
<dbReference type="EMBL" id="JAMDGZ010000034">
    <property type="protein sequence ID" value="MDD1015197.1"/>
    <property type="molecule type" value="Genomic_DNA"/>
</dbReference>
<reference evidence="18 19" key="1">
    <citation type="submission" date="2022-05" db="EMBL/GenBank/DDBJ databases">
        <title>Novel Pseudomonas spp. Isolated from a Rainbow Trout Aquaculture Facility.</title>
        <authorList>
            <person name="Testerman T."/>
            <person name="Graf J."/>
        </authorList>
    </citation>
    <scope>NUCLEOTIDE SEQUENCE [LARGE SCALE GENOMIC DNA]</scope>
    <source>
        <strain evidence="18 19">ID1025</strain>
    </source>
</reference>
<comment type="caution">
    <text evidence="18">The sequence shown here is derived from an EMBL/GenBank/DDBJ whole genome shotgun (WGS) entry which is preliminary data.</text>
</comment>
<feature type="chain" id="PRO_5046350972" evidence="16">
    <location>
        <begin position="34"/>
        <end position="814"/>
    </location>
</feature>
<dbReference type="InterPro" id="IPR037066">
    <property type="entry name" value="Plug_dom_sf"/>
</dbReference>
<accession>A0ABT5PAJ9</accession>
<evidence type="ECO:0000256" key="2">
    <source>
        <dbReference type="ARBA" id="ARBA00009810"/>
    </source>
</evidence>
<feature type="domain" description="Secretin/TonB short N-terminal" evidence="17">
    <location>
        <begin position="60"/>
        <end position="110"/>
    </location>
</feature>
<dbReference type="SUPFAM" id="SSF56935">
    <property type="entry name" value="Porins"/>
    <property type="match status" value="1"/>
</dbReference>
<dbReference type="Gene3D" id="3.55.50.30">
    <property type="match status" value="1"/>
</dbReference>
<keyword evidence="8" id="KW-0408">Iron</keyword>
<keyword evidence="3 14" id="KW-0813">Transport</keyword>
<evidence type="ECO:0000256" key="11">
    <source>
        <dbReference type="ARBA" id="ARBA00023136"/>
    </source>
</evidence>
<evidence type="ECO:0000256" key="9">
    <source>
        <dbReference type="ARBA" id="ARBA00023065"/>
    </source>
</evidence>
<evidence type="ECO:0000256" key="3">
    <source>
        <dbReference type="ARBA" id="ARBA00022448"/>
    </source>
</evidence>
<keyword evidence="7 16" id="KW-0732">Signal</keyword>
<dbReference type="InterPro" id="IPR010105">
    <property type="entry name" value="TonB_sidphr_rcpt"/>
</dbReference>
<dbReference type="InterPro" id="IPR011662">
    <property type="entry name" value="Secretin/TonB_short_N"/>
</dbReference>
<keyword evidence="10 15" id="KW-0798">TonB box</keyword>
<evidence type="ECO:0000256" key="15">
    <source>
        <dbReference type="RuleBase" id="RU003357"/>
    </source>
</evidence>
<proteinExistence type="inferred from homology"/>
<dbReference type="SMART" id="SM00965">
    <property type="entry name" value="STN"/>
    <property type="match status" value="1"/>
</dbReference>
<keyword evidence="13 14" id="KW-0998">Cell outer membrane</keyword>
<dbReference type="NCBIfam" id="TIGR01783">
    <property type="entry name" value="TonB-siderophor"/>
    <property type="match status" value="1"/>
</dbReference>
<feature type="signal peptide" evidence="16">
    <location>
        <begin position="1"/>
        <end position="33"/>
    </location>
</feature>
<dbReference type="InterPro" id="IPR036942">
    <property type="entry name" value="Beta-barrel_TonB_sf"/>
</dbReference>
<evidence type="ECO:0000256" key="13">
    <source>
        <dbReference type="ARBA" id="ARBA00023237"/>
    </source>
</evidence>
<gene>
    <name evidence="18" type="ORF">M5G17_16125</name>
</gene>
<protein>
    <submittedName>
        <fullName evidence="18">TonB-dependent siderophore receptor</fullName>
    </submittedName>
</protein>
<dbReference type="InterPro" id="IPR039426">
    <property type="entry name" value="TonB-dep_rcpt-like"/>
</dbReference>
<evidence type="ECO:0000256" key="8">
    <source>
        <dbReference type="ARBA" id="ARBA00023004"/>
    </source>
</evidence>
<comment type="subcellular location">
    <subcellularLocation>
        <location evidence="1 14">Cell outer membrane</location>
        <topology evidence="1 14">Multi-pass membrane protein</topology>
    </subcellularLocation>
</comment>
<evidence type="ECO:0000256" key="16">
    <source>
        <dbReference type="SAM" id="SignalP"/>
    </source>
</evidence>
<dbReference type="PANTHER" id="PTHR32552">
    <property type="entry name" value="FERRICHROME IRON RECEPTOR-RELATED"/>
    <property type="match status" value="1"/>
</dbReference>
<keyword evidence="6 14" id="KW-0812">Transmembrane</keyword>
<evidence type="ECO:0000313" key="18">
    <source>
        <dbReference type="EMBL" id="MDD1015197.1"/>
    </source>
</evidence>